<evidence type="ECO:0008006" key="3">
    <source>
        <dbReference type="Google" id="ProtNLM"/>
    </source>
</evidence>
<gene>
    <name evidence="1" type="ORF">C3L24_12805</name>
</gene>
<accession>A0A6N4DK49</accession>
<dbReference type="AlphaFoldDB" id="A0A6N4DK49"/>
<proteinExistence type="predicted"/>
<evidence type="ECO:0000313" key="1">
    <source>
        <dbReference type="EMBL" id="PUD98448.1"/>
    </source>
</evidence>
<protein>
    <recommendedName>
        <fullName evidence="3">Transposase DDE domain-containing protein</fullName>
    </recommendedName>
</protein>
<evidence type="ECO:0000313" key="2">
    <source>
        <dbReference type="Proteomes" id="UP000250928"/>
    </source>
</evidence>
<name>A0A6N4DK49_9GAMM</name>
<dbReference type="Proteomes" id="UP000250928">
    <property type="component" value="Unassembled WGS sequence"/>
</dbReference>
<reference evidence="1 2" key="1">
    <citation type="submission" date="2018-01" db="EMBL/GenBank/DDBJ databases">
        <title>Novel co-symbiosis in the lucinid bivalve Phacoides pectinatus.</title>
        <authorList>
            <person name="Lim S.J."/>
            <person name="Davis B.G."/>
            <person name="Gill D.E."/>
            <person name="Engel A.S."/>
            <person name="Anderson L.C."/>
            <person name="Campbell B.J."/>
        </authorList>
    </citation>
    <scope>NUCLEOTIDE SEQUENCE [LARGE SCALE GENOMIC DNA]</scope>
    <source>
        <strain evidence="1">N3_P5</strain>
    </source>
</reference>
<dbReference type="EMBL" id="PQCO01000306">
    <property type="protein sequence ID" value="PUD98448.1"/>
    <property type="molecule type" value="Genomic_DNA"/>
</dbReference>
<sequence length="69" mass="7607">MSKSTQEPLRFLPVDGLSVRGDFDGGALSSDFGPMILRGLDVHDQIICGRFRPSCPQSLMDKEEPPRTT</sequence>
<comment type="caution">
    <text evidence="1">The sequence shown here is derived from an EMBL/GenBank/DDBJ whole genome shotgun (WGS) entry which is preliminary data.</text>
</comment>
<organism evidence="1 2">
    <name type="scientific">Candidatus Sedimenticola endophacoides</name>
    <dbReference type="NCBI Taxonomy" id="2548426"/>
    <lineage>
        <taxon>Bacteria</taxon>
        <taxon>Pseudomonadati</taxon>
        <taxon>Pseudomonadota</taxon>
        <taxon>Gammaproteobacteria</taxon>
        <taxon>Chromatiales</taxon>
        <taxon>Sedimenticolaceae</taxon>
        <taxon>Sedimenticola</taxon>
    </lineage>
</organism>